<dbReference type="PROSITE" id="PS01359">
    <property type="entry name" value="ZF_PHD_1"/>
    <property type="match status" value="1"/>
</dbReference>
<keyword evidence="2 4" id="KW-0863">Zinc-finger</keyword>
<dbReference type="CDD" id="cd22343">
    <property type="entry name" value="PDDEXK_lambda_exonuclease-like"/>
    <property type="match status" value="1"/>
</dbReference>
<dbReference type="InterPro" id="IPR011604">
    <property type="entry name" value="PDDEXK-like_dom_sf"/>
</dbReference>
<dbReference type="Gene3D" id="3.90.320.10">
    <property type="match status" value="1"/>
</dbReference>
<name>A0A9J7HNE4_BRAFL</name>
<dbReference type="PROSITE" id="PS50016">
    <property type="entry name" value="ZF_PHD_2"/>
    <property type="match status" value="1"/>
</dbReference>
<dbReference type="SUPFAM" id="SSF57903">
    <property type="entry name" value="FYVE/PHD zinc finger"/>
    <property type="match status" value="1"/>
</dbReference>
<feature type="domain" description="PHD-type" evidence="5">
    <location>
        <begin position="553"/>
        <end position="601"/>
    </location>
</feature>
<keyword evidence="7" id="KW-1185">Reference proteome</keyword>
<evidence type="ECO:0000256" key="3">
    <source>
        <dbReference type="ARBA" id="ARBA00022833"/>
    </source>
</evidence>
<dbReference type="AlphaFoldDB" id="A0A9J7HNE4"/>
<keyword evidence="1" id="KW-0479">Metal-binding</keyword>
<proteinExistence type="predicted"/>
<keyword evidence="3" id="KW-0862">Zinc</keyword>
<dbReference type="InterPro" id="IPR007527">
    <property type="entry name" value="Znf_SWIM"/>
</dbReference>
<evidence type="ECO:0000256" key="1">
    <source>
        <dbReference type="ARBA" id="ARBA00022723"/>
    </source>
</evidence>
<dbReference type="KEGG" id="bfo:118405141"/>
<reference evidence="7" key="1">
    <citation type="journal article" date="2020" name="Nat. Ecol. Evol.">
        <title>Deeply conserved synteny resolves early events in vertebrate evolution.</title>
        <authorList>
            <person name="Simakov O."/>
            <person name="Marletaz F."/>
            <person name="Yue J.X."/>
            <person name="O'Connell B."/>
            <person name="Jenkins J."/>
            <person name="Brandt A."/>
            <person name="Calef R."/>
            <person name="Tung C.H."/>
            <person name="Huang T.K."/>
            <person name="Schmutz J."/>
            <person name="Satoh N."/>
            <person name="Yu J.K."/>
            <person name="Putnam N.H."/>
            <person name="Green R.E."/>
            <person name="Rokhsar D.S."/>
        </authorList>
    </citation>
    <scope>NUCLEOTIDE SEQUENCE [LARGE SCALE GENOMIC DNA]</scope>
    <source>
        <strain evidence="7">S238N-H82</strain>
    </source>
</reference>
<evidence type="ECO:0000259" key="5">
    <source>
        <dbReference type="PROSITE" id="PS50016"/>
    </source>
</evidence>
<dbReference type="InterPro" id="IPR011011">
    <property type="entry name" value="Znf_FYVE_PHD"/>
</dbReference>
<dbReference type="InterPro" id="IPR019080">
    <property type="entry name" value="YqaJ_viral_recombinase"/>
</dbReference>
<dbReference type="CDD" id="cd15505">
    <property type="entry name" value="PHD_ING"/>
    <property type="match status" value="1"/>
</dbReference>
<dbReference type="InterPro" id="IPR013083">
    <property type="entry name" value="Znf_RING/FYVE/PHD"/>
</dbReference>
<dbReference type="Pfam" id="PF09588">
    <property type="entry name" value="YqaJ"/>
    <property type="match status" value="1"/>
</dbReference>
<dbReference type="SUPFAM" id="SSF52980">
    <property type="entry name" value="Restriction endonuclease-like"/>
    <property type="match status" value="1"/>
</dbReference>
<dbReference type="Proteomes" id="UP000001554">
    <property type="component" value="Chromosome 17"/>
</dbReference>
<dbReference type="InterPro" id="IPR011335">
    <property type="entry name" value="Restrct_endonuc-II-like"/>
</dbReference>
<evidence type="ECO:0000313" key="7">
    <source>
        <dbReference type="Proteomes" id="UP000001554"/>
    </source>
</evidence>
<dbReference type="PANTHER" id="PTHR47526:SF3">
    <property type="entry name" value="PHD-TYPE DOMAIN-CONTAINING PROTEIN"/>
    <property type="match status" value="1"/>
</dbReference>
<dbReference type="GeneID" id="118405141"/>
<dbReference type="InterPro" id="IPR019787">
    <property type="entry name" value="Znf_PHD-finger"/>
</dbReference>
<dbReference type="RefSeq" id="XP_035660452.1">
    <property type="nucleotide sequence ID" value="XM_035804559.1"/>
</dbReference>
<organism evidence="7 8">
    <name type="scientific">Branchiostoma floridae</name>
    <name type="common">Florida lancelet</name>
    <name type="synonym">Amphioxus</name>
    <dbReference type="NCBI Taxonomy" id="7739"/>
    <lineage>
        <taxon>Eukaryota</taxon>
        <taxon>Metazoa</taxon>
        <taxon>Chordata</taxon>
        <taxon>Cephalochordata</taxon>
        <taxon>Leptocardii</taxon>
        <taxon>Amphioxiformes</taxon>
        <taxon>Branchiostomatidae</taxon>
        <taxon>Branchiostoma</taxon>
    </lineage>
</organism>
<dbReference type="PROSITE" id="PS50966">
    <property type="entry name" value="ZF_SWIM"/>
    <property type="match status" value="1"/>
</dbReference>
<protein>
    <submittedName>
        <fullName evidence="8">Uncharacterized protein LOC118405141 isoform X1</fullName>
    </submittedName>
</protein>
<feature type="domain" description="SWIM-type" evidence="6">
    <location>
        <begin position="142"/>
        <end position="178"/>
    </location>
</feature>
<dbReference type="InterPro" id="IPR019786">
    <property type="entry name" value="Zinc_finger_PHD-type_CS"/>
</dbReference>
<reference evidence="8" key="2">
    <citation type="submission" date="2025-08" db="UniProtKB">
        <authorList>
            <consortium name="RefSeq"/>
        </authorList>
    </citation>
    <scope>IDENTIFICATION</scope>
    <source>
        <strain evidence="8">S238N-H82</strain>
        <tissue evidence="8">Testes</tissue>
    </source>
</reference>
<gene>
    <name evidence="8" type="primary">LOC118405141</name>
</gene>
<evidence type="ECO:0000256" key="2">
    <source>
        <dbReference type="ARBA" id="ARBA00022771"/>
    </source>
</evidence>
<dbReference type="OrthoDB" id="10005682at2759"/>
<dbReference type="Gene3D" id="3.30.40.10">
    <property type="entry name" value="Zinc/RING finger domain, C3HC4 (zinc finger)"/>
    <property type="match status" value="1"/>
</dbReference>
<dbReference type="GO" id="GO:0008270">
    <property type="term" value="F:zinc ion binding"/>
    <property type="evidence" value="ECO:0007669"/>
    <property type="project" value="UniProtKB-KW"/>
</dbReference>
<dbReference type="InterPro" id="IPR001965">
    <property type="entry name" value="Znf_PHD"/>
</dbReference>
<dbReference type="PANTHER" id="PTHR47526">
    <property type="entry name" value="ATP-DEPENDENT DNA HELICASE"/>
    <property type="match status" value="1"/>
</dbReference>
<evidence type="ECO:0000313" key="8">
    <source>
        <dbReference type="RefSeq" id="XP_035660452.1"/>
    </source>
</evidence>
<dbReference type="SMART" id="SM00249">
    <property type="entry name" value="PHD"/>
    <property type="match status" value="1"/>
</dbReference>
<evidence type="ECO:0000256" key="4">
    <source>
        <dbReference type="PROSITE-ProRule" id="PRU00325"/>
    </source>
</evidence>
<accession>A0A9J7HNE4</accession>
<dbReference type="GO" id="GO:0006281">
    <property type="term" value="P:DNA repair"/>
    <property type="evidence" value="ECO:0007669"/>
    <property type="project" value="UniProtKB-ARBA"/>
</dbReference>
<sequence>MSSSNSYISSLEPNDRTRYFEKLMVSVEDAGDSSNPEVTGSAVTGDGVRLPDPYSLTGWKDDLSLWPDTDYGCIYTYLIEAPGPFNGEAMKAYKSLEAYNLFISGHVRECRYHPIGKNVKVCFLKAKVVPGQRVTETPHNPWVCLTKKEGYVMAAHCTCMAGLGEVCSHVAALLFAVEASRSLQEKRTSCTSRKAVWNKYYKDKVDPQRAEDMDFSHPKHGVQIKKARRKPQCDVPPLSEEEAASAFSQLRKLCPTASAVIKEEEDTDTASEDESDVNTETLPPVVYRSCHPAKVPVTSVSVDSILEDVRCNPEQITNLNKATVGQSKSALWRQQRKGRVTSTSMHDVLHASNPTTAVRKVMQYDCKDLSQVPAIQWGMKQEEKARQQYLEATLCICKDVKLEEVGLILYKDFPFIGASPDGMRQCSCHGRTVIEIKCPYKYRDIYPAADLCLSDANYCLDKDCKLKTGHRYYTQVQTHMLVTGVSTCDFVVWTNAGMVVVNVPRDQSLLNVMLSTCVQFVKSSLIPEILTHKLQCGDSGVDVTFQEDDDPNKRYCSCQKPAYGRMVKCDNNECESEWFHYKCVGIKRKPRGHWFCPCCQC</sequence>
<dbReference type="OMA" id="SEITHAQ"/>
<evidence type="ECO:0000259" key="6">
    <source>
        <dbReference type="PROSITE" id="PS50966"/>
    </source>
</evidence>